<dbReference type="GO" id="GO:0004519">
    <property type="term" value="F:endonuclease activity"/>
    <property type="evidence" value="ECO:0007669"/>
    <property type="project" value="UniProtKB-KW"/>
</dbReference>
<sequence>MKLLTLNCHSWLEENQLDKIKYLAKTLKEKSYDVIALQEVSQSISEIIIKENIKKDNYALILLDELYKLGVTEYHLVWDFSHIGFDVYEEGLAILTKHPIIEKCSFFVTNSRDTNYWKTRKIVGAKISYDNQPISFYSCHLGWWHDEEEPFKNQVDFLLNCIPKEDRFYLMGDFNNNASIKDGGYDYLINQGLYDTYHLAEEKDNGITVQGNIDGWDKNKHDLRIDLILTGQLEPINYSGVIFNGKTKRIISDHFGVEIEVDNHKQSG</sequence>
<evidence type="ECO:0000313" key="4">
    <source>
        <dbReference type="Proteomes" id="UP000288024"/>
    </source>
</evidence>
<dbReference type="CDD" id="cd09079">
    <property type="entry name" value="RgfB-like"/>
    <property type="match status" value="1"/>
</dbReference>
<evidence type="ECO:0000313" key="3">
    <source>
        <dbReference type="EMBL" id="RVT56217.1"/>
    </source>
</evidence>
<dbReference type="InterPro" id="IPR005135">
    <property type="entry name" value="Endo/exonuclease/phosphatase"/>
</dbReference>
<reference evidence="3 4" key="1">
    <citation type="submission" date="2019-01" db="EMBL/GenBank/DDBJ databases">
        <title>Bacillus sp. M5HDSG1-1, whole genome shotgun sequence.</title>
        <authorList>
            <person name="Tuo L."/>
        </authorList>
    </citation>
    <scope>NUCLEOTIDE SEQUENCE [LARGE SCALE GENOMIC DNA]</scope>
    <source>
        <strain evidence="3 4">M5HDSG1-1</strain>
    </source>
</reference>
<keyword evidence="4" id="KW-1185">Reference proteome</keyword>
<keyword evidence="1" id="KW-0378">Hydrolase</keyword>
<keyword evidence="3" id="KW-0540">Nuclease</keyword>
<dbReference type="InterPro" id="IPR051547">
    <property type="entry name" value="TDP2-like"/>
</dbReference>
<dbReference type="GO" id="GO:0016787">
    <property type="term" value="F:hydrolase activity"/>
    <property type="evidence" value="ECO:0007669"/>
    <property type="project" value="UniProtKB-KW"/>
</dbReference>
<dbReference type="Proteomes" id="UP000288024">
    <property type="component" value="Unassembled WGS sequence"/>
</dbReference>
<name>A0A3S2U646_9BACI</name>
<dbReference type="PANTHER" id="PTHR15822">
    <property type="entry name" value="TRAF AND TNF RECEPTOR-ASSOCIATED PROTEIN"/>
    <property type="match status" value="1"/>
</dbReference>
<comment type="caution">
    <text evidence="3">The sequence shown here is derived from an EMBL/GenBank/DDBJ whole genome shotgun (WGS) entry which is preliminary data.</text>
</comment>
<dbReference type="PANTHER" id="PTHR15822:SF23">
    <property type="entry name" value="ENDONUCLEASE_EXONUCLEASE_PHOSPHATASE FAMILY PROTEIN"/>
    <property type="match status" value="1"/>
</dbReference>
<gene>
    <name evidence="3" type="ORF">EM808_28095</name>
</gene>
<evidence type="ECO:0000259" key="2">
    <source>
        <dbReference type="Pfam" id="PF03372"/>
    </source>
</evidence>
<dbReference type="GeneID" id="87620621"/>
<dbReference type="Pfam" id="PF03372">
    <property type="entry name" value="Exo_endo_phos"/>
    <property type="match status" value="1"/>
</dbReference>
<dbReference type="AlphaFoldDB" id="A0A3S2U646"/>
<dbReference type="EMBL" id="RZTZ01000038">
    <property type="protein sequence ID" value="RVT56217.1"/>
    <property type="molecule type" value="Genomic_DNA"/>
</dbReference>
<keyword evidence="3" id="KW-0255">Endonuclease</keyword>
<organism evidence="3 4">
    <name type="scientific">Niallia taxi</name>
    <dbReference type="NCBI Taxonomy" id="2499688"/>
    <lineage>
        <taxon>Bacteria</taxon>
        <taxon>Bacillati</taxon>
        <taxon>Bacillota</taxon>
        <taxon>Bacilli</taxon>
        <taxon>Bacillales</taxon>
        <taxon>Bacillaceae</taxon>
        <taxon>Niallia</taxon>
    </lineage>
</organism>
<feature type="domain" description="Endonuclease/exonuclease/phosphatase" evidence="2">
    <location>
        <begin position="19"/>
        <end position="254"/>
    </location>
</feature>
<proteinExistence type="predicted"/>
<dbReference type="RefSeq" id="WP_127743075.1">
    <property type="nucleotide sequence ID" value="NZ_CAJCKN010000117.1"/>
</dbReference>
<dbReference type="Gene3D" id="3.60.10.10">
    <property type="entry name" value="Endonuclease/exonuclease/phosphatase"/>
    <property type="match status" value="1"/>
</dbReference>
<dbReference type="InterPro" id="IPR036691">
    <property type="entry name" value="Endo/exonu/phosph_ase_sf"/>
</dbReference>
<evidence type="ECO:0000256" key="1">
    <source>
        <dbReference type="ARBA" id="ARBA00022801"/>
    </source>
</evidence>
<accession>A0A3S2U646</accession>
<protein>
    <submittedName>
        <fullName evidence="3">Endonuclease</fullName>
    </submittedName>
</protein>
<dbReference type="SUPFAM" id="SSF56219">
    <property type="entry name" value="DNase I-like"/>
    <property type="match status" value="1"/>
</dbReference>